<dbReference type="Pfam" id="PF12274">
    <property type="entry name" value="DUF3615"/>
    <property type="match status" value="1"/>
</dbReference>
<dbReference type="AlphaFoldDB" id="A0A1E5W4N8"/>
<dbReference type="EMBL" id="LWDX02021806">
    <property type="protein sequence ID" value="OEL32208.1"/>
    <property type="molecule type" value="Genomic_DNA"/>
</dbReference>
<protein>
    <recommendedName>
        <fullName evidence="1">DUF3615 domain-containing protein</fullName>
    </recommendedName>
</protein>
<keyword evidence="3" id="KW-1185">Reference proteome</keyword>
<comment type="caution">
    <text evidence="2">The sequence shown here is derived from an EMBL/GenBank/DDBJ whole genome shotgun (WGS) entry which is preliminary data.</text>
</comment>
<sequence length="128" mass="14472">MDGRVSYLHMTFKATNAATGSQNIFFAELAEGGQKEKWYVKYGSTTDGYDEHSCYVCAEKIKHPIGKSYKGGHWITDYWVNDSSIERIAALNCFSKLGKRKDPFRASVSIEVDVRAYCFCWASTQSSK</sequence>
<dbReference type="Proteomes" id="UP000095767">
    <property type="component" value="Unassembled WGS sequence"/>
</dbReference>
<feature type="domain" description="DUF3615" evidence="1">
    <location>
        <begin position="5"/>
        <end position="64"/>
    </location>
</feature>
<reference evidence="2 3" key="1">
    <citation type="submission" date="2016-09" db="EMBL/GenBank/DDBJ databases">
        <title>The draft genome of Dichanthelium oligosanthes: A C3 panicoid grass species.</title>
        <authorList>
            <person name="Studer A.J."/>
            <person name="Schnable J.C."/>
            <person name="Brutnell T.P."/>
        </authorList>
    </citation>
    <scope>NUCLEOTIDE SEQUENCE [LARGE SCALE GENOMIC DNA]</scope>
    <source>
        <strain evidence="3">cv. Kellogg 1175</strain>
        <tissue evidence="2">Leaf</tissue>
    </source>
</reference>
<name>A0A1E5W4N8_9POAL</name>
<organism evidence="2 3">
    <name type="scientific">Dichanthelium oligosanthes</name>
    <dbReference type="NCBI Taxonomy" id="888268"/>
    <lineage>
        <taxon>Eukaryota</taxon>
        <taxon>Viridiplantae</taxon>
        <taxon>Streptophyta</taxon>
        <taxon>Embryophyta</taxon>
        <taxon>Tracheophyta</taxon>
        <taxon>Spermatophyta</taxon>
        <taxon>Magnoliopsida</taxon>
        <taxon>Liliopsida</taxon>
        <taxon>Poales</taxon>
        <taxon>Poaceae</taxon>
        <taxon>PACMAD clade</taxon>
        <taxon>Panicoideae</taxon>
        <taxon>Panicodae</taxon>
        <taxon>Paniceae</taxon>
        <taxon>Dichantheliinae</taxon>
        <taxon>Dichanthelium</taxon>
    </lineage>
</organism>
<proteinExistence type="predicted"/>
<dbReference type="OrthoDB" id="676148at2759"/>
<evidence type="ECO:0000313" key="2">
    <source>
        <dbReference type="EMBL" id="OEL32208.1"/>
    </source>
</evidence>
<evidence type="ECO:0000313" key="3">
    <source>
        <dbReference type="Proteomes" id="UP000095767"/>
    </source>
</evidence>
<dbReference type="InterPro" id="IPR022059">
    <property type="entry name" value="DUF3615"/>
</dbReference>
<gene>
    <name evidence="2" type="ORF">BAE44_0006774</name>
</gene>
<accession>A0A1E5W4N8</accession>
<evidence type="ECO:0000259" key="1">
    <source>
        <dbReference type="Pfam" id="PF12274"/>
    </source>
</evidence>